<feature type="region of interest" description="Disordered" evidence="17">
    <location>
        <begin position="427"/>
        <end position="448"/>
    </location>
</feature>
<evidence type="ECO:0000313" key="21">
    <source>
        <dbReference type="Proteomes" id="UP000694844"/>
    </source>
</evidence>
<dbReference type="InterPro" id="IPR001309">
    <property type="entry name" value="Pept_C14_p20"/>
</dbReference>
<accession>A0A8B8DAK2</accession>
<dbReference type="PRINTS" id="PR00376">
    <property type="entry name" value="IL1BCENZYME"/>
</dbReference>
<keyword evidence="7" id="KW-0053">Apoptosis</keyword>
<dbReference type="GO" id="GO:0051604">
    <property type="term" value="P:protein maturation"/>
    <property type="evidence" value="ECO:0007669"/>
    <property type="project" value="UniProtKB-ARBA"/>
</dbReference>
<dbReference type="GO" id="GO:0006508">
    <property type="term" value="P:proteolysis"/>
    <property type="evidence" value="ECO:0007669"/>
    <property type="project" value="UniProtKB-KW"/>
</dbReference>
<dbReference type="PROSITE" id="PS01121">
    <property type="entry name" value="CASPASE_HIS"/>
    <property type="match status" value="1"/>
</dbReference>
<dbReference type="InterPro" id="IPR002138">
    <property type="entry name" value="Pept_C14_p10"/>
</dbReference>
<dbReference type="PROSITE" id="PS50207">
    <property type="entry name" value="CASPASE_P10"/>
    <property type="match status" value="1"/>
</dbReference>
<feature type="region of interest" description="Disordered" evidence="17">
    <location>
        <begin position="217"/>
        <end position="260"/>
    </location>
</feature>
<comment type="catalytic activity">
    <reaction evidence="13">
        <text>Strict requirement for Asp at position P1 and has a preferred cleavage sequence of (Leu/Asp/Val)-Glu-Thr-Asp-|-(Gly/Ser/Ala).</text>
        <dbReference type="EC" id="3.4.22.61"/>
    </reaction>
</comment>
<evidence type="ECO:0000256" key="12">
    <source>
        <dbReference type="ARBA" id="ARBA00023242"/>
    </source>
</evidence>
<keyword evidence="11" id="KW-0865">Zymogen</keyword>
<dbReference type="CDD" id="cd08792">
    <property type="entry name" value="DED_Caspase_8_10_r1"/>
    <property type="match status" value="1"/>
</dbReference>
<evidence type="ECO:0000256" key="14">
    <source>
        <dbReference type="ARBA" id="ARBA00066479"/>
    </source>
</evidence>
<dbReference type="GeneID" id="111125491"/>
<evidence type="ECO:0000256" key="9">
    <source>
        <dbReference type="ARBA" id="ARBA00022801"/>
    </source>
</evidence>
<keyword evidence="8" id="KW-0677">Repeat</keyword>
<comment type="subcellular location">
    <subcellularLocation>
        <location evidence="2">Cytoplasm</location>
    </subcellularLocation>
    <subcellularLocation>
        <location evidence="1">Nucleus</location>
    </subcellularLocation>
</comment>
<protein>
    <recommendedName>
        <fullName evidence="15">Caspase-8</fullName>
        <ecNumber evidence="14">3.4.22.61</ecNumber>
    </recommendedName>
</protein>
<feature type="domain" description="Caspase family p10" evidence="19">
    <location>
        <begin position="459"/>
        <end position="553"/>
    </location>
</feature>
<organism evidence="21 22">
    <name type="scientific">Crassostrea virginica</name>
    <name type="common">Eastern oyster</name>
    <dbReference type="NCBI Taxonomy" id="6565"/>
    <lineage>
        <taxon>Eukaryota</taxon>
        <taxon>Metazoa</taxon>
        <taxon>Spiralia</taxon>
        <taxon>Lophotrochozoa</taxon>
        <taxon>Mollusca</taxon>
        <taxon>Bivalvia</taxon>
        <taxon>Autobranchia</taxon>
        <taxon>Pteriomorphia</taxon>
        <taxon>Ostreida</taxon>
        <taxon>Ostreoidea</taxon>
        <taxon>Ostreidae</taxon>
        <taxon>Crassostrea</taxon>
    </lineage>
</organism>
<dbReference type="PANTHER" id="PTHR48169">
    <property type="entry name" value="DED DOMAIN-CONTAINING PROTEIN"/>
    <property type="match status" value="1"/>
</dbReference>
<feature type="domain" description="Caspase family p20" evidence="20">
    <location>
        <begin position="291"/>
        <end position="417"/>
    </location>
</feature>
<evidence type="ECO:0000256" key="17">
    <source>
        <dbReference type="SAM" id="MobiDB-lite"/>
    </source>
</evidence>
<keyword evidence="4" id="KW-0963">Cytoplasm</keyword>
<evidence type="ECO:0000259" key="19">
    <source>
        <dbReference type="PROSITE" id="PS50207"/>
    </source>
</evidence>
<dbReference type="InterPro" id="IPR029030">
    <property type="entry name" value="Caspase-like_dom_sf"/>
</dbReference>
<dbReference type="GO" id="GO:0005737">
    <property type="term" value="C:cytoplasm"/>
    <property type="evidence" value="ECO:0007669"/>
    <property type="project" value="UniProtKB-SubCell"/>
</dbReference>
<evidence type="ECO:0000256" key="8">
    <source>
        <dbReference type="ARBA" id="ARBA00022737"/>
    </source>
</evidence>
<dbReference type="Gene3D" id="3.40.50.1460">
    <property type="match status" value="1"/>
</dbReference>
<evidence type="ECO:0000256" key="4">
    <source>
        <dbReference type="ARBA" id="ARBA00022490"/>
    </source>
</evidence>
<evidence type="ECO:0000256" key="13">
    <source>
        <dbReference type="ARBA" id="ARBA00051626"/>
    </source>
</evidence>
<evidence type="ECO:0000259" key="20">
    <source>
        <dbReference type="PROSITE" id="PS50208"/>
    </source>
</evidence>
<dbReference type="InterPro" id="IPR011029">
    <property type="entry name" value="DEATH-like_dom_sf"/>
</dbReference>
<dbReference type="GO" id="GO:0006915">
    <property type="term" value="P:apoptotic process"/>
    <property type="evidence" value="ECO:0007669"/>
    <property type="project" value="UniProtKB-KW"/>
</dbReference>
<feature type="domain" description="DED" evidence="18">
    <location>
        <begin position="6"/>
        <end position="84"/>
    </location>
</feature>
<keyword evidence="6" id="KW-0645">Protease</keyword>
<dbReference type="SUPFAM" id="SSF47986">
    <property type="entry name" value="DEATH domain"/>
    <property type="match status" value="2"/>
</dbReference>
<evidence type="ECO:0000259" key="18">
    <source>
        <dbReference type="PROSITE" id="PS50168"/>
    </source>
</evidence>
<evidence type="ECO:0000256" key="1">
    <source>
        <dbReference type="ARBA" id="ARBA00004123"/>
    </source>
</evidence>
<name>A0A8B8DAK2_CRAVI</name>
<dbReference type="InterPro" id="IPR001875">
    <property type="entry name" value="DED_dom"/>
</dbReference>
<feature type="compositionally biased region" description="Polar residues" evidence="17">
    <location>
        <begin position="218"/>
        <end position="252"/>
    </location>
</feature>
<dbReference type="InterPro" id="IPR015917">
    <property type="entry name" value="Pept_C14A"/>
</dbReference>
<dbReference type="GO" id="GO:0032991">
    <property type="term" value="C:protein-containing complex"/>
    <property type="evidence" value="ECO:0007669"/>
    <property type="project" value="UniProtKB-ARBA"/>
</dbReference>
<dbReference type="PROSITE" id="PS50208">
    <property type="entry name" value="CASPASE_P20"/>
    <property type="match status" value="1"/>
</dbReference>
<dbReference type="OrthoDB" id="6114029at2759"/>
<dbReference type="InterPro" id="IPR016129">
    <property type="entry name" value="Caspase_his_AS"/>
</dbReference>
<evidence type="ECO:0000256" key="7">
    <source>
        <dbReference type="ARBA" id="ARBA00022703"/>
    </source>
</evidence>
<dbReference type="CDD" id="cd00032">
    <property type="entry name" value="CASc"/>
    <property type="match status" value="1"/>
</dbReference>
<evidence type="ECO:0000256" key="11">
    <source>
        <dbReference type="ARBA" id="ARBA00023145"/>
    </source>
</evidence>
<dbReference type="GO" id="GO:0004197">
    <property type="term" value="F:cysteine-type endopeptidase activity"/>
    <property type="evidence" value="ECO:0007669"/>
    <property type="project" value="InterPro"/>
</dbReference>
<dbReference type="Pfam" id="PF00656">
    <property type="entry name" value="Peptidase_C14"/>
    <property type="match status" value="1"/>
</dbReference>
<evidence type="ECO:0000256" key="3">
    <source>
        <dbReference type="ARBA" id="ARBA00010134"/>
    </source>
</evidence>
<dbReference type="Gene3D" id="1.10.533.10">
    <property type="entry name" value="Death Domain, Fas"/>
    <property type="match status" value="2"/>
</dbReference>
<dbReference type="AlphaFoldDB" id="A0A8B8DAK2"/>
<evidence type="ECO:0000256" key="15">
    <source>
        <dbReference type="ARBA" id="ARBA00068172"/>
    </source>
</evidence>
<dbReference type="GO" id="GO:0042981">
    <property type="term" value="P:regulation of apoptotic process"/>
    <property type="evidence" value="ECO:0007669"/>
    <property type="project" value="InterPro"/>
</dbReference>
<dbReference type="PROSITE" id="PS50168">
    <property type="entry name" value="DED"/>
    <property type="match status" value="2"/>
</dbReference>
<evidence type="ECO:0000256" key="6">
    <source>
        <dbReference type="ARBA" id="ARBA00022670"/>
    </source>
</evidence>
<dbReference type="Pfam" id="PF01335">
    <property type="entry name" value="DED"/>
    <property type="match status" value="2"/>
</dbReference>
<evidence type="ECO:0000313" key="22">
    <source>
        <dbReference type="RefSeq" id="XP_022325102.1"/>
    </source>
</evidence>
<dbReference type="GO" id="GO:0005634">
    <property type="term" value="C:nucleus"/>
    <property type="evidence" value="ECO:0007669"/>
    <property type="project" value="UniProtKB-SubCell"/>
</dbReference>
<keyword evidence="9" id="KW-0378">Hydrolase</keyword>
<proteinExistence type="inferred from homology"/>
<dbReference type="InterPro" id="IPR033139">
    <property type="entry name" value="Caspase_cys_AS"/>
</dbReference>
<keyword evidence="12" id="KW-0539">Nucleus</keyword>
<keyword evidence="21" id="KW-1185">Reference proteome</keyword>
<dbReference type="SMART" id="SM00115">
    <property type="entry name" value="CASc"/>
    <property type="match status" value="1"/>
</dbReference>
<dbReference type="Proteomes" id="UP000694844">
    <property type="component" value="Chromosome 3"/>
</dbReference>
<evidence type="ECO:0000256" key="2">
    <source>
        <dbReference type="ARBA" id="ARBA00004496"/>
    </source>
</evidence>
<evidence type="ECO:0000256" key="10">
    <source>
        <dbReference type="ARBA" id="ARBA00022807"/>
    </source>
</evidence>
<dbReference type="SUPFAM" id="SSF52129">
    <property type="entry name" value="Caspase-like"/>
    <property type="match status" value="1"/>
</dbReference>
<feature type="compositionally biased region" description="Polar residues" evidence="17">
    <location>
        <begin position="427"/>
        <end position="440"/>
    </location>
</feature>
<dbReference type="EC" id="3.4.22.61" evidence="14"/>
<dbReference type="PANTHER" id="PTHR48169:SF7">
    <property type="entry name" value="CASPASE 10"/>
    <property type="match status" value="1"/>
</dbReference>
<dbReference type="GO" id="GO:0005886">
    <property type="term" value="C:plasma membrane"/>
    <property type="evidence" value="ECO:0007669"/>
    <property type="project" value="UniProtKB-ARBA"/>
</dbReference>
<evidence type="ECO:0000256" key="16">
    <source>
        <dbReference type="RuleBase" id="RU003971"/>
    </source>
</evidence>
<keyword evidence="5" id="KW-0597">Phosphoprotein</keyword>
<dbReference type="KEGG" id="cvn:111125491"/>
<gene>
    <name evidence="22" type="primary">LOC111125491</name>
</gene>
<dbReference type="SMART" id="SM00031">
    <property type="entry name" value="DED"/>
    <property type="match status" value="2"/>
</dbReference>
<dbReference type="RefSeq" id="XP_022325102.1">
    <property type="nucleotide sequence ID" value="XM_022469394.1"/>
</dbReference>
<sequence length="554" mass="63089">MSQSGDFRELLLDIDAHLDSKDLELLKFLCRDVVPFSVLEKCKRSLDIFTNLEQRGKLKEGKSIYLQECFHYMKRKDLIRKLGGDPQKLEDRIRYEGPAHLFPFRVLLFEIAEDCGKEELEKMKFYSKTTLHLPKKMTEKVKNCLDLFSALEKEELITNIQVRTLEQLITITEDEELMDYLYEYKNKNLVSSPTDEMNAPLEIKQDLGINHCQDTPAVATQGQQQPAMNLPFQSERTSSPRISYSSLNSMTPPAQDAGESLLSRQQFPQTPQVTPEPSDDFINFYKMTSKPRGYCLIINNQKFHGEIKFVERKGTDIDEEKLKNVFGKHLHFKMDVTKDATSQQIKNICRDFSKKDHSQFDCIAVCVLSHGTTGAVYGSDCKKVNIQEITSCFTASRCPTLANKPKLFFFQACQGLTHQSGLQRNGGSTRVVNGGIQTDITPEPPREEGEEVIDDVATPQSMIPDESDFLLGYATVPGYVSYRSRSAGSFYISILAEKLEKHALGSRSQDLMSILTEVNNAVSELHYRDPQGVMYKQVPAPQFTLRRKLQFDKC</sequence>
<comment type="similarity">
    <text evidence="3 16">Belongs to the peptidase C14A family.</text>
</comment>
<reference evidence="22" key="1">
    <citation type="submission" date="2025-08" db="UniProtKB">
        <authorList>
            <consortium name="RefSeq"/>
        </authorList>
    </citation>
    <scope>IDENTIFICATION</scope>
    <source>
        <tissue evidence="22">Whole sample</tissue>
    </source>
</reference>
<keyword evidence="10" id="KW-0788">Thiol protease</keyword>
<evidence type="ECO:0000256" key="5">
    <source>
        <dbReference type="ARBA" id="ARBA00022553"/>
    </source>
</evidence>
<dbReference type="PROSITE" id="PS01122">
    <property type="entry name" value="CASPASE_CYS"/>
    <property type="match status" value="1"/>
</dbReference>
<dbReference type="FunFam" id="3.40.50.1460:FF:000008">
    <property type="entry name" value="caspase-8 isoform X1"/>
    <property type="match status" value="1"/>
</dbReference>
<dbReference type="InterPro" id="IPR011600">
    <property type="entry name" value="Pept_C14_caspase"/>
</dbReference>
<feature type="domain" description="DED" evidence="18">
    <location>
        <begin position="103"/>
        <end position="183"/>
    </location>
</feature>